<feature type="non-terminal residue" evidence="2">
    <location>
        <position position="1"/>
    </location>
</feature>
<name>A0ABW6JAY5_STRWE</name>
<protein>
    <submittedName>
        <fullName evidence="2">Carboxyl transferase domain-containing protein</fullName>
    </submittedName>
</protein>
<evidence type="ECO:0000313" key="3">
    <source>
        <dbReference type="Proteomes" id="UP001600424"/>
    </source>
</evidence>
<keyword evidence="2" id="KW-0808">Transferase</keyword>
<proteinExistence type="predicted"/>
<dbReference type="PANTHER" id="PTHR43842">
    <property type="entry name" value="PROPIONYL-COA CARBOXYLASE BETA CHAIN"/>
    <property type="match status" value="1"/>
</dbReference>
<dbReference type="Proteomes" id="UP001600424">
    <property type="component" value="Unassembled WGS sequence"/>
</dbReference>
<keyword evidence="3" id="KW-1185">Reference proteome</keyword>
<evidence type="ECO:0000259" key="1">
    <source>
        <dbReference type="PROSITE" id="PS50989"/>
    </source>
</evidence>
<dbReference type="SUPFAM" id="SSF52096">
    <property type="entry name" value="ClpP/crotonase"/>
    <property type="match status" value="1"/>
</dbReference>
<gene>
    <name evidence="2" type="ORF">ACFQ63_40820</name>
</gene>
<organism evidence="2 3">
    <name type="scientific">Streptomyces wedmorensis</name>
    <dbReference type="NCBI Taxonomy" id="43759"/>
    <lineage>
        <taxon>Bacteria</taxon>
        <taxon>Bacillati</taxon>
        <taxon>Actinomycetota</taxon>
        <taxon>Actinomycetes</taxon>
        <taxon>Kitasatosporales</taxon>
        <taxon>Streptomycetaceae</taxon>
        <taxon>Streptomyces</taxon>
    </lineage>
</organism>
<feature type="domain" description="CoA carboxyltransferase C-terminal" evidence="1">
    <location>
        <begin position="1"/>
        <end position="103"/>
    </location>
</feature>
<dbReference type="GO" id="GO:0016740">
    <property type="term" value="F:transferase activity"/>
    <property type="evidence" value="ECO:0007669"/>
    <property type="project" value="UniProtKB-KW"/>
</dbReference>
<dbReference type="PROSITE" id="PS50989">
    <property type="entry name" value="COA_CT_CTER"/>
    <property type="match status" value="1"/>
</dbReference>
<dbReference type="EMBL" id="JBHTRV010000081">
    <property type="protein sequence ID" value="MFE5985989.1"/>
    <property type="molecule type" value="Genomic_DNA"/>
</dbReference>
<dbReference type="InterPro" id="IPR011763">
    <property type="entry name" value="COA_CT_C"/>
</dbReference>
<dbReference type="InterPro" id="IPR051047">
    <property type="entry name" value="AccD/PCCB"/>
</dbReference>
<evidence type="ECO:0000313" key="2">
    <source>
        <dbReference type="EMBL" id="MFE5985989.1"/>
    </source>
</evidence>
<sequence length="121" mass="13343">ITVITRKAFGGAYDVMGSKHLGADLNLAWPTAQIAVMGAQGAVNILHRRTIAEAEDQDAERARLMQEYEDALLNPYIAAERGYIDGVILPSDTRPQIVKGLRQLRTKRESLPPKKHGNIPL</sequence>
<dbReference type="PANTHER" id="PTHR43842:SF2">
    <property type="entry name" value="PROPIONYL-COA CARBOXYLASE BETA CHAIN, MITOCHONDRIAL"/>
    <property type="match status" value="1"/>
</dbReference>
<dbReference type="Pfam" id="PF01039">
    <property type="entry name" value="Carboxyl_trans"/>
    <property type="match status" value="1"/>
</dbReference>
<dbReference type="RefSeq" id="WP_386256864.1">
    <property type="nucleotide sequence ID" value="NZ_JBHTRV010000081.1"/>
</dbReference>
<comment type="caution">
    <text evidence="2">The sequence shown here is derived from an EMBL/GenBank/DDBJ whole genome shotgun (WGS) entry which is preliminary data.</text>
</comment>
<dbReference type="Gene3D" id="3.90.226.10">
    <property type="entry name" value="2-enoyl-CoA Hydratase, Chain A, domain 1"/>
    <property type="match status" value="1"/>
</dbReference>
<accession>A0ABW6JAY5</accession>
<dbReference type="InterPro" id="IPR029045">
    <property type="entry name" value="ClpP/crotonase-like_dom_sf"/>
</dbReference>
<dbReference type="InterPro" id="IPR034733">
    <property type="entry name" value="AcCoA_carboxyl_beta"/>
</dbReference>
<reference evidence="2 3" key="1">
    <citation type="submission" date="2024-09" db="EMBL/GenBank/DDBJ databases">
        <title>The Natural Products Discovery Center: Release of the First 8490 Sequenced Strains for Exploring Actinobacteria Biosynthetic Diversity.</title>
        <authorList>
            <person name="Kalkreuter E."/>
            <person name="Kautsar S.A."/>
            <person name="Yang D."/>
            <person name="Bader C.D."/>
            <person name="Teijaro C.N."/>
            <person name="Fluegel L."/>
            <person name="Davis C.M."/>
            <person name="Simpson J.R."/>
            <person name="Lauterbach L."/>
            <person name="Steele A.D."/>
            <person name="Gui C."/>
            <person name="Meng S."/>
            <person name="Li G."/>
            <person name="Viehrig K."/>
            <person name="Ye F."/>
            <person name="Su P."/>
            <person name="Kiefer A.F."/>
            <person name="Nichols A."/>
            <person name="Cepeda A.J."/>
            <person name="Yan W."/>
            <person name="Fan B."/>
            <person name="Jiang Y."/>
            <person name="Adhikari A."/>
            <person name="Zheng C.-J."/>
            <person name="Schuster L."/>
            <person name="Cowan T.M."/>
            <person name="Smanski M.J."/>
            <person name="Chevrette M.G."/>
            <person name="De Carvalho L.P.S."/>
            <person name="Shen B."/>
        </authorList>
    </citation>
    <scope>NUCLEOTIDE SEQUENCE [LARGE SCALE GENOMIC DNA]</scope>
    <source>
        <strain evidence="2 3">NPDC056472</strain>
    </source>
</reference>